<organism evidence="8 10">
    <name type="scientific">Bacteroides caccae</name>
    <dbReference type="NCBI Taxonomy" id="47678"/>
    <lineage>
        <taxon>Bacteria</taxon>
        <taxon>Pseudomonadati</taxon>
        <taxon>Bacteroidota</taxon>
        <taxon>Bacteroidia</taxon>
        <taxon>Bacteroidales</taxon>
        <taxon>Bacteroidaceae</taxon>
        <taxon>Bacteroides</taxon>
    </lineage>
</organism>
<dbReference type="GO" id="GO:0003700">
    <property type="term" value="F:DNA-binding transcription factor activity"/>
    <property type="evidence" value="ECO:0007669"/>
    <property type="project" value="InterPro"/>
</dbReference>
<evidence type="ECO:0000313" key="8">
    <source>
        <dbReference type="EMBL" id="CUQ53029.1"/>
    </source>
</evidence>
<dbReference type="PROSITE" id="PS50110">
    <property type="entry name" value="RESPONSE_REGULATORY"/>
    <property type="match status" value="1"/>
</dbReference>
<feature type="domain" description="Response regulatory" evidence="6">
    <location>
        <begin position="307"/>
        <end position="422"/>
    </location>
</feature>
<dbReference type="InterPro" id="IPR018060">
    <property type="entry name" value="HTH_AraC"/>
</dbReference>
<evidence type="ECO:0000313" key="9">
    <source>
        <dbReference type="Proteomes" id="UP000095657"/>
    </source>
</evidence>
<evidence type="ECO:0000256" key="1">
    <source>
        <dbReference type="ARBA" id="ARBA00022553"/>
    </source>
</evidence>
<dbReference type="RefSeq" id="WP_055173715.1">
    <property type="nucleotide sequence ID" value="NZ_CP081920.1"/>
</dbReference>
<dbReference type="EMBL" id="CZAI01000015">
    <property type="protein sequence ID" value="CUQ18604.1"/>
    <property type="molecule type" value="Genomic_DNA"/>
</dbReference>
<keyword evidence="8" id="KW-0238">DNA-binding</keyword>
<dbReference type="EMBL" id="CZBL01000024">
    <property type="protein sequence ID" value="CUQ53029.1"/>
    <property type="molecule type" value="Genomic_DNA"/>
</dbReference>
<evidence type="ECO:0000256" key="4">
    <source>
        <dbReference type="PROSITE-ProRule" id="PRU00169"/>
    </source>
</evidence>
<feature type="modified residue" description="4-aspartylphosphate" evidence="4">
    <location>
        <position position="355"/>
    </location>
</feature>
<reference evidence="9 10" key="1">
    <citation type="submission" date="2015-09" db="EMBL/GenBank/DDBJ databases">
        <authorList>
            <consortium name="Pathogen Informatics"/>
        </authorList>
    </citation>
    <scope>NUCLEOTIDE SEQUENCE [LARGE SCALE GENOMIC DNA]</scope>
    <source>
        <strain evidence="7 9">2789STDY5834880</strain>
        <strain evidence="8 10">2789STDY5834946</strain>
    </source>
</reference>
<dbReference type="SMART" id="SM00342">
    <property type="entry name" value="HTH_ARAC"/>
    <property type="match status" value="1"/>
</dbReference>
<feature type="domain" description="HTH araC/xylS-type" evidence="5">
    <location>
        <begin position="459"/>
        <end position="558"/>
    </location>
</feature>
<dbReference type="Gene3D" id="1.10.10.60">
    <property type="entry name" value="Homeodomain-like"/>
    <property type="match status" value="2"/>
</dbReference>
<dbReference type="PANTHER" id="PTHR43547">
    <property type="entry name" value="TWO-COMPONENT HISTIDINE KINASE"/>
    <property type="match status" value="1"/>
</dbReference>
<dbReference type="Proteomes" id="UP000095725">
    <property type="component" value="Unassembled WGS sequence"/>
</dbReference>
<evidence type="ECO:0000313" key="7">
    <source>
        <dbReference type="EMBL" id="CUQ18604.1"/>
    </source>
</evidence>
<keyword evidence="2" id="KW-0805">Transcription regulation</keyword>
<dbReference type="PROSITE" id="PS01124">
    <property type="entry name" value="HTH_ARAC_FAMILY_2"/>
    <property type="match status" value="1"/>
</dbReference>
<gene>
    <name evidence="8" type="primary">mprA</name>
    <name evidence="7" type="ORF">ERS852494_04223</name>
    <name evidence="8" type="ORF">ERS852558_04223</name>
</gene>
<dbReference type="Pfam" id="PF12833">
    <property type="entry name" value="HTH_18"/>
    <property type="match status" value="1"/>
</dbReference>
<evidence type="ECO:0000259" key="6">
    <source>
        <dbReference type="PROSITE" id="PS50110"/>
    </source>
</evidence>
<keyword evidence="3" id="KW-0804">Transcription</keyword>
<dbReference type="Pfam" id="PF00072">
    <property type="entry name" value="Response_reg"/>
    <property type="match status" value="1"/>
</dbReference>
<dbReference type="PANTHER" id="PTHR43547:SF2">
    <property type="entry name" value="HYBRID SIGNAL TRANSDUCTION HISTIDINE KINASE C"/>
    <property type="match status" value="1"/>
</dbReference>
<dbReference type="SUPFAM" id="SSF46689">
    <property type="entry name" value="Homeodomain-like"/>
    <property type="match status" value="1"/>
</dbReference>
<dbReference type="InterPro" id="IPR036890">
    <property type="entry name" value="HATPase_C_sf"/>
</dbReference>
<evidence type="ECO:0000313" key="10">
    <source>
        <dbReference type="Proteomes" id="UP000095725"/>
    </source>
</evidence>
<dbReference type="Gene3D" id="3.30.565.10">
    <property type="entry name" value="Histidine kinase-like ATPase, C-terminal domain"/>
    <property type="match status" value="1"/>
</dbReference>
<evidence type="ECO:0000256" key="3">
    <source>
        <dbReference type="ARBA" id="ARBA00023163"/>
    </source>
</evidence>
<dbReference type="Gene3D" id="3.40.50.2300">
    <property type="match status" value="1"/>
</dbReference>
<dbReference type="InterPro" id="IPR009057">
    <property type="entry name" value="Homeodomain-like_sf"/>
</dbReference>
<proteinExistence type="predicted"/>
<dbReference type="GO" id="GO:0043565">
    <property type="term" value="F:sequence-specific DNA binding"/>
    <property type="evidence" value="ECO:0007669"/>
    <property type="project" value="InterPro"/>
</dbReference>
<evidence type="ECO:0000259" key="5">
    <source>
        <dbReference type="PROSITE" id="PS01124"/>
    </source>
</evidence>
<dbReference type="AlphaFoldDB" id="A0A174XDE4"/>
<dbReference type="STRING" id="47678.ERS852494_04223"/>
<dbReference type="InterPro" id="IPR001789">
    <property type="entry name" value="Sig_transdc_resp-reg_receiver"/>
</dbReference>
<accession>A0A174XDE4</accession>
<dbReference type="CDD" id="cd00156">
    <property type="entry name" value="REC"/>
    <property type="match status" value="1"/>
</dbReference>
<keyword evidence="1 4" id="KW-0597">Phosphoprotein</keyword>
<evidence type="ECO:0000256" key="2">
    <source>
        <dbReference type="ARBA" id="ARBA00023015"/>
    </source>
</evidence>
<dbReference type="SUPFAM" id="SSF52172">
    <property type="entry name" value="CheY-like"/>
    <property type="match status" value="1"/>
</dbReference>
<protein>
    <submittedName>
        <fullName evidence="8">AraC-type DNA-binding domain-containing proteins</fullName>
    </submittedName>
</protein>
<dbReference type="SMART" id="SM00448">
    <property type="entry name" value="REC"/>
    <property type="match status" value="1"/>
</dbReference>
<sequence>MKYLITTSLLTSIIIVIAIPNLLNSILLLTAGGVSLYWSLSYFITMQKETNLLKEENLYFIDSFQSIRIPITQIHISLQMICNKHYPEEIRQELLRSIDCLNEHLYRLMNLKQLFIHPQSIDIAEYELGYFLKDRVNSLKDHAANKQVKLKVKTEFHYASAWIDQSKISPVIDKFIKNAIDYTEPKKTIILSISLSTEHWKISINNFENRKLIQCYKCKRHPLLKRKEELEYDFAKSIFCKKLTELCNGKILINHLNHNVSLNFPLKHSYKNVPERPRIHINENQEEKKIDNLFHKIPPQRGSTKPTIIIADSNENFRFYLEAHLSKDYIIKSFENGSEVLESIKEEHPDLIISDTVLHGMSGNELSSRLKTSGDTSIIPIILYGSHIDIDRRYKRETSLADTFLYIPFHIEDLKIEITVLIRNSRFLRKAFLQQIFGEQFIRIQTTKNLDNANFTFINKVKEFILENIDREDLTIDDIASQLCMSRTAFYNKWKLLTGEAPKFFIYRIRMEKARELLESGKCPVNVVPEMIGLRNLKNFRNRYKEYFKITPCESIKKE</sequence>
<dbReference type="InterPro" id="IPR011006">
    <property type="entry name" value="CheY-like_superfamily"/>
</dbReference>
<dbReference type="Proteomes" id="UP000095657">
    <property type="component" value="Unassembled WGS sequence"/>
</dbReference>
<name>A0A174XDE4_9BACE</name>
<dbReference type="GO" id="GO:0000155">
    <property type="term" value="F:phosphorelay sensor kinase activity"/>
    <property type="evidence" value="ECO:0007669"/>
    <property type="project" value="TreeGrafter"/>
</dbReference>
<dbReference type="SUPFAM" id="SSF55874">
    <property type="entry name" value="ATPase domain of HSP90 chaperone/DNA topoisomerase II/histidine kinase"/>
    <property type="match status" value="1"/>
</dbReference>